<feature type="region of interest" description="Disordered" evidence="1">
    <location>
        <begin position="308"/>
        <end position="341"/>
    </location>
</feature>
<evidence type="ECO:0000259" key="3">
    <source>
        <dbReference type="Pfam" id="PF13456"/>
    </source>
</evidence>
<feature type="compositionally biased region" description="Acidic residues" evidence="1">
    <location>
        <begin position="1242"/>
        <end position="1265"/>
    </location>
</feature>
<dbReference type="InterPro" id="IPR026960">
    <property type="entry name" value="RVT-Znf"/>
</dbReference>
<dbReference type="PANTHER" id="PTHR31286:SF180">
    <property type="entry name" value="OS10G0362600 PROTEIN"/>
    <property type="match status" value="1"/>
</dbReference>
<dbReference type="Pfam" id="PF14111">
    <property type="entry name" value="DUF4283"/>
    <property type="match status" value="1"/>
</dbReference>
<dbReference type="InterPro" id="IPR002156">
    <property type="entry name" value="RNaseH_domain"/>
</dbReference>
<dbReference type="Pfam" id="PF13456">
    <property type="entry name" value="RVT_3"/>
    <property type="match status" value="1"/>
</dbReference>
<dbReference type="InterPro" id="IPR044730">
    <property type="entry name" value="RNase_H-like_dom_plant"/>
</dbReference>
<accession>A0AAV1CH98</accession>
<proteinExistence type="predicted"/>
<keyword evidence="7" id="KW-1185">Reference proteome</keyword>
<feature type="domain" description="Aminotransferase-like plant mobile" evidence="2">
    <location>
        <begin position="1399"/>
        <end position="1564"/>
    </location>
</feature>
<dbReference type="PANTHER" id="PTHR31286">
    <property type="entry name" value="GLYCINE-RICH CELL WALL STRUCTURAL PROTEIN 1.8-LIKE"/>
    <property type="match status" value="1"/>
</dbReference>
<dbReference type="Pfam" id="PF13966">
    <property type="entry name" value="zf-RVT"/>
    <property type="match status" value="1"/>
</dbReference>
<evidence type="ECO:0000259" key="4">
    <source>
        <dbReference type="Pfam" id="PF13966"/>
    </source>
</evidence>
<dbReference type="GO" id="GO:0004523">
    <property type="term" value="F:RNA-DNA hybrid ribonuclease activity"/>
    <property type="evidence" value="ECO:0007669"/>
    <property type="project" value="InterPro"/>
</dbReference>
<dbReference type="SUPFAM" id="SSF53098">
    <property type="entry name" value="Ribonuclease H-like"/>
    <property type="match status" value="1"/>
</dbReference>
<dbReference type="InterPro" id="IPR040256">
    <property type="entry name" value="At4g02000-like"/>
</dbReference>
<evidence type="ECO:0000313" key="6">
    <source>
        <dbReference type="EMBL" id="CAI9094816.1"/>
    </source>
</evidence>
<dbReference type="Pfam" id="PF10536">
    <property type="entry name" value="PMD"/>
    <property type="match status" value="1"/>
</dbReference>
<feature type="domain" description="Reverse transcriptase zinc-binding" evidence="4">
    <location>
        <begin position="819"/>
        <end position="904"/>
    </location>
</feature>
<dbReference type="InterPro" id="IPR025558">
    <property type="entry name" value="DUF4283"/>
</dbReference>
<dbReference type="EMBL" id="OX459119">
    <property type="protein sequence ID" value="CAI9094816.1"/>
    <property type="molecule type" value="Genomic_DNA"/>
</dbReference>
<feature type="domain" description="RNase H type-1" evidence="3">
    <location>
        <begin position="1032"/>
        <end position="1148"/>
    </location>
</feature>
<evidence type="ECO:0000259" key="2">
    <source>
        <dbReference type="Pfam" id="PF10536"/>
    </source>
</evidence>
<name>A0AAV1CH98_OLDCO</name>
<dbReference type="InterPro" id="IPR036397">
    <property type="entry name" value="RNaseH_sf"/>
</dbReference>
<dbReference type="GO" id="GO:0003676">
    <property type="term" value="F:nucleic acid binding"/>
    <property type="evidence" value="ECO:0007669"/>
    <property type="project" value="InterPro"/>
</dbReference>
<evidence type="ECO:0000259" key="5">
    <source>
        <dbReference type="Pfam" id="PF14111"/>
    </source>
</evidence>
<protein>
    <submittedName>
        <fullName evidence="6">OLC1v1030616C1</fullName>
    </submittedName>
</protein>
<dbReference type="Gene3D" id="3.30.420.10">
    <property type="entry name" value="Ribonuclease H-like superfamily/Ribonuclease H"/>
    <property type="match status" value="1"/>
</dbReference>
<sequence>MNPRHVLIRFELEEDYQRCWITSLWTIGGYQMRILKWHPGFKFEEDPPIVPIWVSLYELPLEWMHPRVLFSIASAVEKPLQVDTPTLNLTRPSVARFCAEVDLTKELPKSIRIGKKGKKYEQYYTYECVPSYCSACSEKVNWGLRKGERKMDLEVQIINEDPFIIKGLIPKVVETQVAETLTSQPPEEAHAGGSTFGLTTKEKGSIPVDIVDSTPHDSGEVGSLAQTTQLVVLQDDVLNDCSEMNKTEPVMQANQFAILQSCDDNGDAIADIVQENADEDSDDVENDPKLFYPDDSLTADLLVSDDDDDAYEESWSERDKDMPDLAVNEQGELTTKKRRGRKTKDERAKLIAVQDYGAIDRFNRCIKENNLMEIPSVGDDFTWGGMRATGWVSKKLDRILFPPEWMDVFPKVSIELLSRTTSDYSLFLLQFDGQLESKPRSFRFQKMWPQRGDFKDLVQYNWLHPVWGSRMLAFSLKLRRLKLALKEWNKLHFGDVFQNLKLAEDKVKELEIAYDRSGHMNDRQNLSLARAHLLQKLKEHDDFWKQKLRLKWLKEGENNTAYFHASLAERKLKMGIQKIQTEEGCVLTKLEEIEKEAVDFFHNLLTEESPHLWQHQKQQVFLKNLNDDLSLEDKHMLEMEKRCQRFLWHGSNDKKRRHWRSWDRLALPISENGLGLRKFVDVVRGFSCKLWWKYKQQNGLWSHFILSLSHSARGKTSWSRVDKVDMEASQCLKVLVCEGDRSFWFDNWTSVGVIWREPNALPPSPQLSIKDFVANKEFYLHDLQYIPATQVTRSLKYTAETLETGRGSLIWQHSSSGLFTIKSAYLHLRIRGLEDSLSKNVWNKLIPLKISFFVWKLRNFLVPFPETLSKFEIQVLPSICLSCRDHGDSVLHCFLECTASKEIWKFFFSLFEIPWWDEVNLLPIIQEWWKRGCFSSARKSLIKIAPSFILWEIWKMRNKMLFDGEAFSFERVISTIKVDLYNVLVTHELKARTLDERDWIESIFGFQLQNVMVYRCIFVIWKASEHSGYVLNTDGSKIHLDSGYELCIRRNNGGFIYGESGFIGDGDSFGAEVYGVLFGARKCDQLGLQKVAVQTDNESLVHILGDMKHVPWKYYFQLMEIHHIIERQDYTIQRIFREANSVAGGLAGEASLEISTRYNSMSTLPRHIKGLVYCDDDDDSDTSDTEDTSKRKVRARYLTMSRRKKKEEKEKMKRMKMTQVTMGGVPLQTQSSQLIHVPEYSQDDLEEGDEDEEDEENEFDEDDVQDSVRMGAHHRDTPMYNLSSYPPPRYSSCPRPGPRGLPSPPTPIPSPMSGGGSQLRVSDEIDPTTWLVTDEVPGGPIDGSVIPSFLGHIANHFWHGYNRPTLKIFKGEKILNKLKMWYKDMDDVVRGKIRGTGLSHLLHTSYEDIDLGLVQAFVERWQLDTNSFHFPFGEMTIMMHDVYHILGIGVNEELVSATSKTDLLRRHAAVILGLDVNGYKWSHGGASDWFILERCQKADENTQASTFLWVLLVSTLFMAKSGGRCSVSLVHELMAGIEDMGSYSWGFATLAFLYRQLGMASREKCTQPRVHDWIPPSFPGPTSVRDRLRQVREHLDCFTELEVKQYSHPFLLPTTDPSAWMNELRKLTRDLIRKVKVSDRDLADEYDEKLQDTMIRYYKAP</sequence>
<feature type="compositionally biased region" description="Pro residues" evidence="1">
    <location>
        <begin position="1285"/>
        <end position="1310"/>
    </location>
</feature>
<dbReference type="Proteomes" id="UP001161247">
    <property type="component" value="Chromosome 2"/>
</dbReference>
<feature type="domain" description="DUF4283" evidence="5">
    <location>
        <begin position="1"/>
        <end position="45"/>
    </location>
</feature>
<gene>
    <name evidence="6" type="ORF">OLC1_LOCUS5905</name>
</gene>
<dbReference type="InterPro" id="IPR019557">
    <property type="entry name" value="AminoTfrase-like_pln_mobile"/>
</dbReference>
<dbReference type="CDD" id="cd06222">
    <property type="entry name" value="RNase_H_like"/>
    <property type="match status" value="1"/>
</dbReference>
<organism evidence="6 7">
    <name type="scientific">Oldenlandia corymbosa var. corymbosa</name>
    <dbReference type="NCBI Taxonomy" id="529605"/>
    <lineage>
        <taxon>Eukaryota</taxon>
        <taxon>Viridiplantae</taxon>
        <taxon>Streptophyta</taxon>
        <taxon>Embryophyta</taxon>
        <taxon>Tracheophyta</taxon>
        <taxon>Spermatophyta</taxon>
        <taxon>Magnoliopsida</taxon>
        <taxon>eudicotyledons</taxon>
        <taxon>Gunneridae</taxon>
        <taxon>Pentapetalae</taxon>
        <taxon>asterids</taxon>
        <taxon>lamiids</taxon>
        <taxon>Gentianales</taxon>
        <taxon>Rubiaceae</taxon>
        <taxon>Rubioideae</taxon>
        <taxon>Spermacoceae</taxon>
        <taxon>Hedyotis-Oldenlandia complex</taxon>
        <taxon>Oldenlandia</taxon>
    </lineage>
</organism>
<reference evidence="6" key="1">
    <citation type="submission" date="2023-03" db="EMBL/GenBank/DDBJ databases">
        <authorList>
            <person name="Julca I."/>
        </authorList>
    </citation>
    <scope>NUCLEOTIDE SEQUENCE</scope>
</reference>
<dbReference type="InterPro" id="IPR012337">
    <property type="entry name" value="RNaseH-like_sf"/>
</dbReference>
<evidence type="ECO:0000313" key="7">
    <source>
        <dbReference type="Proteomes" id="UP001161247"/>
    </source>
</evidence>
<evidence type="ECO:0000256" key="1">
    <source>
        <dbReference type="SAM" id="MobiDB-lite"/>
    </source>
</evidence>
<feature type="region of interest" description="Disordered" evidence="1">
    <location>
        <begin position="1242"/>
        <end position="1319"/>
    </location>
</feature>